<dbReference type="Pfam" id="PF13517">
    <property type="entry name" value="FG-GAP_3"/>
    <property type="match status" value="2"/>
</dbReference>
<dbReference type="InterPro" id="IPR013517">
    <property type="entry name" value="FG-GAP"/>
</dbReference>
<organism evidence="3 4">
    <name type="scientific">Actinacidiphila polyblastidii</name>
    <dbReference type="NCBI Taxonomy" id="3110430"/>
    <lineage>
        <taxon>Bacteria</taxon>
        <taxon>Bacillati</taxon>
        <taxon>Actinomycetota</taxon>
        <taxon>Actinomycetes</taxon>
        <taxon>Kitasatosporales</taxon>
        <taxon>Streptomycetaceae</taxon>
        <taxon>Actinacidiphila</taxon>
    </lineage>
</organism>
<feature type="chain" id="PRO_5045765893" evidence="2">
    <location>
        <begin position="33"/>
        <end position="427"/>
    </location>
</feature>
<name>A0ABU7PIE5_9ACTN</name>
<reference evidence="3 4" key="1">
    <citation type="submission" date="2023-12" db="EMBL/GenBank/DDBJ databases">
        <title>Streptomyces sp. V4-01.</title>
        <authorList>
            <person name="Somphong A."/>
            <person name="Phongsopitanun W."/>
        </authorList>
    </citation>
    <scope>NUCLEOTIDE SEQUENCE [LARGE SCALE GENOMIC DNA]</scope>
    <source>
        <strain evidence="3 4">V4-01</strain>
    </source>
</reference>
<dbReference type="InterPro" id="IPR028994">
    <property type="entry name" value="Integrin_alpha_N"/>
</dbReference>
<gene>
    <name evidence="3" type="ORF">V2S66_24290</name>
</gene>
<keyword evidence="4" id="KW-1185">Reference proteome</keyword>
<evidence type="ECO:0000313" key="4">
    <source>
        <dbReference type="Proteomes" id="UP001344658"/>
    </source>
</evidence>
<evidence type="ECO:0000256" key="2">
    <source>
        <dbReference type="SAM" id="SignalP"/>
    </source>
</evidence>
<evidence type="ECO:0000256" key="1">
    <source>
        <dbReference type="ARBA" id="ARBA00022729"/>
    </source>
</evidence>
<accession>A0ABU7PIE5</accession>
<dbReference type="Proteomes" id="UP001344658">
    <property type="component" value="Unassembled WGS sequence"/>
</dbReference>
<comment type="caution">
    <text evidence="3">The sequence shown here is derived from an EMBL/GenBank/DDBJ whole genome shotgun (WGS) entry which is preliminary data.</text>
</comment>
<protein>
    <submittedName>
        <fullName evidence="3">VCBS repeat-containing protein</fullName>
    </submittedName>
</protein>
<dbReference type="Gene3D" id="2.40.128.340">
    <property type="match status" value="2"/>
</dbReference>
<keyword evidence="1 2" id="KW-0732">Signal</keyword>
<dbReference type="Gene3D" id="3.90.1720.10">
    <property type="entry name" value="endopeptidase domain like (from Nostoc punctiforme)"/>
    <property type="match status" value="1"/>
</dbReference>
<dbReference type="PANTHER" id="PTHR46580">
    <property type="entry name" value="SENSOR KINASE-RELATED"/>
    <property type="match status" value="1"/>
</dbReference>
<dbReference type="RefSeq" id="WP_330798388.1">
    <property type="nucleotide sequence ID" value="NZ_JAZEWV010000024.1"/>
</dbReference>
<feature type="signal peptide" evidence="2">
    <location>
        <begin position="1"/>
        <end position="32"/>
    </location>
</feature>
<dbReference type="SUPFAM" id="SSF69318">
    <property type="entry name" value="Integrin alpha N-terminal domain"/>
    <property type="match status" value="2"/>
</dbReference>
<proteinExistence type="predicted"/>
<evidence type="ECO:0000313" key="3">
    <source>
        <dbReference type="EMBL" id="MEE4545074.1"/>
    </source>
</evidence>
<sequence>MSLNRPLVVRCVTALLAAGLSAVALAPTSAQAASSQGGTITRSEIISRAQTWVDQGVPYSQSATHSDPQGTPYREDCSGYVSMAWHTTADGLGSYTTQSLPDVSTAISKSSAQAGDALNDISDGHVVLFGGWQDKSANTFTYYAESNPSVVTNKFSGDFDASTLAGWPVGNYQALKYDKAADDVTLNYSQTTSADFNGDGQADIIARDAAGNLLMWTHNSGGYFNASHQVTTGWDFTQTAAADFNGDGKADIIARDGSGNLKMWLGHGDGTFGAAQQVTAGWDFTQTAVADFDGNGKADIIARDSSGNLKIWAGHGDGTFGAAAQLSTGWDFTQTAAADFNGDGQADIIARDAAGNLKMWTHNAGGYFNAATQVTAGWNFSQTSVADYDGNGKADIIARDDSTGNLNIWAGHGDTTFGSAVKLTSGW</sequence>
<dbReference type="EMBL" id="JAZEWV010000024">
    <property type="protein sequence ID" value="MEE4545074.1"/>
    <property type="molecule type" value="Genomic_DNA"/>
</dbReference>